<dbReference type="InterPro" id="IPR058813">
    <property type="entry name" value="DNA-SBD_ScoMcrA"/>
</dbReference>
<dbReference type="PATRIC" id="fig|1316928.3.peg.2204"/>
<dbReference type="Pfam" id="PF13289">
    <property type="entry name" value="SIR2_2"/>
    <property type="match status" value="1"/>
</dbReference>
<evidence type="ECO:0000313" key="3">
    <source>
        <dbReference type="Proteomes" id="UP000013569"/>
    </source>
</evidence>
<name>R7YA54_9ACTN</name>
<dbReference type="SUPFAM" id="SSF52467">
    <property type="entry name" value="DHS-like NAD/FAD-binding domain"/>
    <property type="match status" value="1"/>
</dbReference>
<dbReference type="Pfam" id="PF26340">
    <property type="entry name" value="DNA-SBD_ScoMcrA"/>
    <property type="match status" value="1"/>
</dbReference>
<feature type="domain" description="ScoMcrA-like DNA sulfur-binding" evidence="1">
    <location>
        <begin position="472"/>
        <end position="615"/>
    </location>
</feature>
<gene>
    <name evidence="2" type="ORF">GTC6_10986</name>
</gene>
<comment type="caution">
    <text evidence="2">The sequence shown here is derived from an EMBL/GenBank/DDBJ whole genome shotgun (WGS) entry which is preliminary data.</text>
</comment>
<organism evidence="2 3">
    <name type="scientific">Gordonia terrae C-6</name>
    <dbReference type="NCBI Taxonomy" id="1316928"/>
    <lineage>
        <taxon>Bacteria</taxon>
        <taxon>Bacillati</taxon>
        <taxon>Actinomycetota</taxon>
        <taxon>Actinomycetes</taxon>
        <taxon>Mycobacteriales</taxon>
        <taxon>Gordoniaceae</taxon>
        <taxon>Gordonia</taxon>
    </lineage>
</organism>
<sequence>MVPTDADFEVEPHWYPLFGGEQPTKPEAWDKAFCRDAAGGHNWFVNVIDHSAAVGAQLADRLRAVLADVARAFESRGPRPPVVAMPVFGVGGGGKGGLKGLVIRDLVTLLRSVAADLSLDVALVTPDRSVYSALQHFRRSENADHWQLTPGQVRVAQDLGTRARDGDLALFLGAGVSMSAGLPGWNELLLELGSRAGVDAKTLMNLEHSPLDQAELVSLRLGDNLGGEIAQIVSRAKRVSLAHSLLAGLRCREVVTTNYDELYEDAVEATGELRPTVIPWEAVQPRRPWVLKMHGEVGRPESVVLTRRSFVRYDANSRPAGSLLQALMMTRHVLVVGTSMSDDNVIRLAIEVDDFLKSDHSFGTFIDVAESPARAELWNTRFRWLHCDADGMVARVRAMEIFLDAVAMYAAQDESWLLDERFRGLLQSSDQTAASEVRGVLSRVQSSPRTQLRPLRDKLAELGADPHWDESRTLLTELEQLRRASKNGRRATYKYVVLLWAVTRAEQGYERLSRYEDARSELANLLSPFRIAESAPKAVNPWFALRTSSWWEIRDLPSSPTVQEVIQWNARAGLSVDVYNLVRRDSVFAQEAVEQLVKLIAEDVESASLVEDLKMQLSS</sequence>
<reference evidence="2 3" key="1">
    <citation type="journal article" date="2013" name="Genome Announc.">
        <title>Draft Genome Sequence of a Benzothiophene-Desulfurizing Bacterium, Gordona terrae Strain C-6.</title>
        <authorList>
            <person name="Wang W."/>
            <person name="Ma T."/>
            <person name="Ren Y."/>
            <person name="Li G."/>
        </authorList>
    </citation>
    <scope>NUCLEOTIDE SEQUENCE [LARGE SCALE GENOMIC DNA]</scope>
    <source>
        <strain evidence="2 3">C-6</strain>
    </source>
</reference>
<dbReference type="EMBL" id="AQPW01000010">
    <property type="protein sequence ID" value="EON32880.1"/>
    <property type="molecule type" value="Genomic_DNA"/>
</dbReference>
<accession>R7YA54</accession>
<evidence type="ECO:0000259" key="1">
    <source>
        <dbReference type="Pfam" id="PF26340"/>
    </source>
</evidence>
<dbReference type="AlphaFoldDB" id="R7YA54"/>
<proteinExistence type="predicted"/>
<protein>
    <recommendedName>
        <fullName evidence="1">ScoMcrA-like DNA sulfur-binding domain-containing protein</fullName>
    </recommendedName>
</protein>
<evidence type="ECO:0000313" key="2">
    <source>
        <dbReference type="EMBL" id="EON32880.1"/>
    </source>
</evidence>
<dbReference type="InterPro" id="IPR029035">
    <property type="entry name" value="DHS-like_NAD/FAD-binding_dom"/>
</dbReference>
<dbReference type="Gene3D" id="3.40.50.1220">
    <property type="entry name" value="TPP-binding domain"/>
    <property type="match status" value="1"/>
</dbReference>
<dbReference type="Proteomes" id="UP000013569">
    <property type="component" value="Unassembled WGS sequence"/>
</dbReference>